<sequence>MCFENCEGVFKVVHTSNEVQISYVPAWVVKDVWLTNKQAAECSKALSLIKQAHRNTLHKTITWKKALDDHGSSIKLNPGSLVMAYIYQGLKNLTNVFTLGRTKAVQWNAKKFSGQFPWASTITIQDTYAVHLLTRANREKGTMNKSNVSPTTGNSNSVYETPRN</sequence>
<evidence type="ECO:0000313" key="3">
    <source>
        <dbReference type="Proteomes" id="UP000675881"/>
    </source>
</evidence>
<keyword evidence="3" id="KW-1185">Reference proteome</keyword>
<dbReference type="OrthoDB" id="5984724at2759"/>
<feature type="region of interest" description="Disordered" evidence="1">
    <location>
        <begin position="140"/>
        <end position="164"/>
    </location>
</feature>
<protein>
    <submittedName>
        <fullName evidence="2">(salmon louse) hypothetical protein</fullName>
    </submittedName>
</protein>
<gene>
    <name evidence="2" type="ORF">LSAA_10242</name>
</gene>
<dbReference type="Proteomes" id="UP000675881">
    <property type="component" value="Chromosome 5"/>
</dbReference>
<proteinExistence type="predicted"/>
<dbReference type="AlphaFoldDB" id="A0A7R8CXI7"/>
<name>A0A7R8CXI7_LEPSM</name>
<accession>A0A7R8CXI7</accession>
<feature type="compositionally biased region" description="Polar residues" evidence="1">
    <location>
        <begin position="143"/>
        <end position="164"/>
    </location>
</feature>
<reference evidence="2" key="1">
    <citation type="submission" date="2021-02" db="EMBL/GenBank/DDBJ databases">
        <authorList>
            <person name="Bekaert M."/>
        </authorList>
    </citation>
    <scope>NUCLEOTIDE SEQUENCE</scope>
    <source>
        <strain evidence="2">IoA-00</strain>
    </source>
</reference>
<evidence type="ECO:0000313" key="2">
    <source>
        <dbReference type="EMBL" id="CAF2960591.1"/>
    </source>
</evidence>
<dbReference type="EMBL" id="HG994584">
    <property type="protein sequence ID" value="CAF2960591.1"/>
    <property type="molecule type" value="Genomic_DNA"/>
</dbReference>
<evidence type="ECO:0000256" key="1">
    <source>
        <dbReference type="SAM" id="MobiDB-lite"/>
    </source>
</evidence>
<organism evidence="2 3">
    <name type="scientific">Lepeophtheirus salmonis</name>
    <name type="common">Salmon louse</name>
    <name type="synonym">Caligus salmonis</name>
    <dbReference type="NCBI Taxonomy" id="72036"/>
    <lineage>
        <taxon>Eukaryota</taxon>
        <taxon>Metazoa</taxon>
        <taxon>Ecdysozoa</taxon>
        <taxon>Arthropoda</taxon>
        <taxon>Crustacea</taxon>
        <taxon>Multicrustacea</taxon>
        <taxon>Hexanauplia</taxon>
        <taxon>Copepoda</taxon>
        <taxon>Siphonostomatoida</taxon>
        <taxon>Caligidae</taxon>
        <taxon>Lepeophtheirus</taxon>
    </lineage>
</organism>